<dbReference type="AlphaFoldDB" id="A0A366LEI3"/>
<evidence type="ECO:0008006" key="4">
    <source>
        <dbReference type="Google" id="ProtNLM"/>
    </source>
</evidence>
<organism evidence="2 3">
    <name type="scientific">Pedobacter miscanthi</name>
    <dbReference type="NCBI Taxonomy" id="2259170"/>
    <lineage>
        <taxon>Bacteria</taxon>
        <taxon>Pseudomonadati</taxon>
        <taxon>Bacteroidota</taxon>
        <taxon>Sphingobacteriia</taxon>
        <taxon>Sphingobacteriales</taxon>
        <taxon>Sphingobacteriaceae</taxon>
        <taxon>Pedobacter</taxon>
    </lineage>
</organism>
<sequence>MEFEEKQGLKIWWLYLVTGVTIFPTLAILIFQKNGPSLAELQKMYFAPLLAVFLPFLVIFIVQQNKLTLKINAQGLSYRYFPFHFKPSHFHWMSIEKAYIRKFDAFSEYGGYGIKMRLWFKFRDKAFILNDKNRGLQLEFKNGRKLLFTSNKIEELEMFLINLKTRYNIQAIQ</sequence>
<evidence type="ECO:0000256" key="1">
    <source>
        <dbReference type="SAM" id="Phobius"/>
    </source>
</evidence>
<keyword evidence="1" id="KW-0812">Transmembrane</keyword>
<accession>A0A366LEI3</accession>
<gene>
    <name evidence="2" type="ORF">DRW42_03655</name>
</gene>
<keyword evidence="1" id="KW-0472">Membrane</keyword>
<feature type="transmembrane region" description="Helical" evidence="1">
    <location>
        <begin position="44"/>
        <end position="62"/>
    </location>
</feature>
<dbReference type="OrthoDB" id="582675at2"/>
<protein>
    <recommendedName>
        <fullName evidence="4">Bacterial Pleckstrin homology domain-containing protein</fullName>
    </recommendedName>
</protein>
<evidence type="ECO:0000313" key="2">
    <source>
        <dbReference type="EMBL" id="RBQ11562.1"/>
    </source>
</evidence>
<name>A0A366LEI3_9SPHI</name>
<dbReference type="EMBL" id="QNQU01000002">
    <property type="protein sequence ID" value="RBQ11562.1"/>
    <property type="molecule type" value="Genomic_DNA"/>
</dbReference>
<proteinExistence type="predicted"/>
<keyword evidence="3" id="KW-1185">Reference proteome</keyword>
<dbReference type="RefSeq" id="WP_113947477.1">
    <property type="nucleotide sequence ID" value="NZ_QNQU01000002.1"/>
</dbReference>
<dbReference type="Proteomes" id="UP000252081">
    <property type="component" value="Unassembled WGS sequence"/>
</dbReference>
<feature type="transmembrane region" description="Helical" evidence="1">
    <location>
        <begin position="12"/>
        <end position="32"/>
    </location>
</feature>
<reference evidence="2 3" key="1">
    <citation type="submission" date="2018-07" db="EMBL/GenBank/DDBJ databases">
        <title>A draft genome of a endophytic bacteria, a new species of Pedobacter.</title>
        <authorList>
            <person name="Zhang Z.D."/>
            <person name="Chen Z.J."/>
        </authorList>
    </citation>
    <scope>NUCLEOTIDE SEQUENCE [LARGE SCALE GENOMIC DNA]</scope>
    <source>
        <strain evidence="2 3">RS10</strain>
    </source>
</reference>
<evidence type="ECO:0000313" key="3">
    <source>
        <dbReference type="Proteomes" id="UP000252081"/>
    </source>
</evidence>
<comment type="caution">
    <text evidence="2">The sequence shown here is derived from an EMBL/GenBank/DDBJ whole genome shotgun (WGS) entry which is preliminary data.</text>
</comment>
<keyword evidence="1" id="KW-1133">Transmembrane helix</keyword>